<reference evidence="2" key="1">
    <citation type="journal article" date="2019" name="Int. J. Syst. Evol. Microbiol.">
        <title>The Global Catalogue of Microorganisms (GCM) 10K type strain sequencing project: providing services to taxonomists for standard genome sequencing and annotation.</title>
        <authorList>
            <consortium name="The Broad Institute Genomics Platform"/>
            <consortium name="The Broad Institute Genome Sequencing Center for Infectious Disease"/>
            <person name="Wu L."/>
            <person name="Ma J."/>
        </authorList>
    </citation>
    <scope>NUCLEOTIDE SEQUENCE [LARGE SCALE GENOMIC DNA]</scope>
    <source>
        <strain evidence="2">JCM 17688</strain>
    </source>
</reference>
<dbReference type="Proteomes" id="UP001500635">
    <property type="component" value="Unassembled WGS sequence"/>
</dbReference>
<proteinExistence type="predicted"/>
<comment type="caution">
    <text evidence="1">The sequence shown here is derived from an EMBL/GenBank/DDBJ whole genome shotgun (WGS) entry which is preliminary data.</text>
</comment>
<gene>
    <name evidence="1" type="ORF">GCM10023147_04660</name>
</gene>
<dbReference type="RefSeq" id="WP_344990294.1">
    <property type="nucleotide sequence ID" value="NZ_BAABFR010000004.1"/>
</dbReference>
<evidence type="ECO:0000313" key="2">
    <source>
        <dbReference type="Proteomes" id="UP001500635"/>
    </source>
</evidence>
<dbReference type="EMBL" id="BAABFR010000004">
    <property type="protein sequence ID" value="GAA4384340.1"/>
    <property type="molecule type" value="Genomic_DNA"/>
</dbReference>
<name>A0ABP8J3I3_9ACTN</name>
<protein>
    <submittedName>
        <fullName evidence="1">Uncharacterized protein</fullName>
    </submittedName>
</protein>
<accession>A0ABP8J3I3</accession>
<sequence>MYAASGGSDTVDIRGLAEALIETLDPSLLTFGSGEVYRAEGEALIPDSPDITEATYIGPGQLVYIRSDLVPPHSTLSRRPYGNGDFYEPRTGGATVAFEDLFPHSAQ</sequence>
<organism evidence="1 2">
    <name type="scientific">Tsukamurella soli</name>
    <dbReference type="NCBI Taxonomy" id="644556"/>
    <lineage>
        <taxon>Bacteria</taxon>
        <taxon>Bacillati</taxon>
        <taxon>Actinomycetota</taxon>
        <taxon>Actinomycetes</taxon>
        <taxon>Mycobacteriales</taxon>
        <taxon>Tsukamurellaceae</taxon>
        <taxon>Tsukamurella</taxon>
    </lineage>
</organism>
<evidence type="ECO:0000313" key="1">
    <source>
        <dbReference type="EMBL" id="GAA4384340.1"/>
    </source>
</evidence>
<keyword evidence="2" id="KW-1185">Reference proteome</keyword>